<comment type="caution">
    <text evidence="2">The sequence shown here is derived from an EMBL/GenBank/DDBJ whole genome shotgun (WGS) entry which is preliminary data.</text>
</comment>
<dbReference type="EMBL" id="MTKT01000553">
    <property type="protein sequence ID" value="OWM90236.1"/>
    <property type="molecule type" value="Genomic_DNA"/>
</dbReference>
<sequence>MDPTGWEGGRGVDGCPQWLPVAESCLVKAGGGVRAAGSRANLKRKKDPREKERPERRRKRSMGGTVHSGEALKP</sequence>
<dbReference type="AlphaFoldDB" id="A0A218Y018"/>
<evidence type="ECO:0000313" key="3">
    <source>
        <dbReference type="Proteomes" id="UP000197138"/>
    </source>
</evidence>
<proteinExistence type="predicted"/>
<gene>
    <name evidence="2" type="ORF">CDL15_Pgr006557</name>
</gene>
<evidence type="ECO:0000313" key="2">
    <source>
        <dbReference type="EMBL" id="OWM90236.1"/>
    </source>
</evidence>
<dbReference type="Proteomes" id="UP000197138">
    <property type="component" value="Unassembled WGS sequence"/>
</dbReference>
<organism evidence="2 3">
    <name type="scientific">Punica granatum</name>
    <name type="common">Pomegranate</name>
    <dbReference type="NCBI Taxonomy" id="22663"/>
    <lineage>
        <taxon>Eukaryota</taxon>
        <taxon>Viridiplantae</taxon>
        <taxon>Streptophyta</taxon>
        <taxon>Embryophyta</taxon>
        <taxon>Tracheophyta</taxon>
        <taxon>Spermatophyta</taxon>
        <taxon>Magnoliopsida</taxon>
        <taxon>eudicotyledons</taxon>
        <taxon>Gunneridae</taxon>
        <taxon>Pentapetalae</taxon>
        <taxon>rosids</taxon>
        <taxon>malvids</taxon>
        <taxon>Myrtales</taxon>
        <taxon>Lythraceae</taxon>
        <taxon>Punica</taxon>
    </lineage>
</organism>
<feature type="region of interest" description="Disordered" evidence="1">
    <location>
        <begin position="31"/>
        <end position="74"/>
    </location>
</feature>
<protein>
    <submittedName>
        <fullName evidence="2">Uncharacterized protein</fullName>
    </submittedName>
</protein>
<evidence type="ECO:0000256" key="1">
    <source>
        <dbReference type="SAM" id="MobiDB-lite"/>
    </source>
</evidence>
<accession>A0A218Y018</accession>
<reference evidence="3" key="1">
    <citation type="journal article" date="2017" name="Plant J.">
        <title>The pomegranate (Punica granatum L.) genome and the genomics of punicalagin biosynthesis.</title>
        <authorList>
            <person name="Qin G."/>
            <person name="Xu C."/>
            <person name="Ming R."/>
            <person name="Tang H."/>
            <person name="Guyot R."/>
            <person name="Kramer E.M."/>
            <person name="Hu Y."/>
            <person name="Yi X."/>
            <person name="Qi Y."/>
            <person name="Xu X."/>
            <person name="Gao Z."/>
            <person name="Pan H."/>
            <person name="Jian J."/>
            <person name="Tian Y."/>
            <person name="Yue Z."/>
            <person name="Xu Y."/>
        </authorList>
    </citation>
    <scope>NUCLEOTIDE SEQUENCE [LARGE SCALE GENOMIC DNA]</scope>
    <source>
        <strain evidence="3">cv. Dabenzi</strain>
    </source>
</reference>
<name>A0A218Y018_PUNGR</name>